<evidence type="ECO:0000256" key="1">
    <source>
        <dbReference type="SAM" id="SignalP"/>
    </source>
</evidence>
<proteinExistence type="predicted"/>
<sequence length="141" mass="15931">MIKQLLTTCILCSVLLNSTSLFAQKTQMLQALSENLTVSGQLDNKTFQLLLKQGFKSVIVNRPDQEMGNNVSVSQLRNIAEQSHVSVIYQPIENGKITQTDIIEFSKYYNELPKPILMICKSGQRSSELFNEARKQGLLHE</sequence>
<feature type="signal peptide" evidence="1">
    <location>
        <begin position="1"/>
        <end position="23"/>
    </location>
</feature>
<dbReference type="Gene3D" id="3.90.190.10">
    <property type="entry name" value="Protein tyrosine phosphatase superfamily"/>
    <property type="match status" value="1"/>
</dbReference>
<evidence type="ECO:0000313" key="3">
    <source>
        <dbReference type="EMBL" id="EOR09447.1"/>
    </source>
</evidence>
<organism evidence="3 4">
    <name type="scientific">Acinetobacter tandoii DSM 14970 = CIP 107469</name>
    <dbReference type="NCBI Taxonomy" id="1120927"/>
    <lineage>
        <taxon>Bacteria</taxon>
        <taxon>Pseudomonadati</taxon>
        <taxon>Pseudomonadota</taxon>
        <taxon>Gammaproteobacteria</taxon>
        <taxon>Moraxellales</taxon>
        <taxon>Moraxellaceae</taxon>
        <taxon>Acinetobacter</taxon>
    </lineage>
</organism>
<dbReference type="InterPro" id="IPR029021">
    <property type="entry name" value="Prot-tyrosine_phosphatase-like"/>
</dbReference>
<dbReference type="EMBL" id="AQFM01000032">
    <property type="protein sequence ID" value="EOR09447.1"/>
    <property type="molecule type" value="Genomic_DNA"/>
</dbReference>
<keyword evidence="4" id="KW-1185">Reference proteome</keyword>
<reference evidence="3 4" key="1">
    <citation type="submission" date="2013-03" db="EMBL/GenBank/DDBJ databases">
        <title>The Genome Sequence of Acinetobacter tandoii CIP 107469.</title>
        <authorList>
            <consortium name="The Broad Institute Genome Sequencing Platform"/>
            <consortium name="The Broad Institute Genome Sequencing Center for Infectious Disease"/>
            <person name="Cerqueira G."/>
            <person name="Feldgarden M."/>
            <person name="Courvalin P."/>
            <person name="Perichon B."/>
            <person name="Grillot-Courvalin C."/>
            <person name="Clermont D."/>
            <person name="Rocha E."/>
            <person name="Yoon E.-J."/>
            <person name="Nemec A."/>
            <person name="Walker B."/>
            <person name="Young S.K."/>
            <person name="Zeng Q."/>
            <person name="Gargeya S."/>
            <person name="Fitzgerald M."/>
            <person name="Haas B."/>
            <person name="Abouelleil A."/>
            <person name="Alvarado L."/>
            <person name="Arachchi H.M."/>
            <person name="Berlin A.M."/>
            <person name="Chapman S.B."/>
            <person name="Dewar J."/>
            <person name="Goldberg J."/>
            <person name="Griggs A."/>
            <person name="Gujja S."/>
            <person name="Hansen M."/>
            <person name="Howarth C."/>
            <person name="Imamovic A."/>
            <person name="Larimer J."/>
            <person name="McCowan C."/>
            <person name="Murphy C."/>
            <person name="Neiman D."/>
            <person name="Pearson M."/>
            <person name="Priest M."/>
            <person name="Roberts A."/>
            <person name="Saif S."/>
            <person name="Shea T."/>
            <person name="Sisk P."/>
            <person name="Sykes S."/>
            <person name="Wortman J."/>
            <person name="Nusbaum C."/>
            <person name="Birren B."/>
        </authorList>
    </citation>
    <scope>NUCLEOTIDE SEQUENCE [LARGE SCALE GENOMIC DNA]</scope>
    <source>
        <strain evidence="3 4">CIP 107469</strain>
    </source>
</reference>
<dbReference type="eggNOG" id="COG3453">
    <property type="taxonomic scope" value="Bacteria"/>
</dbReference>
<dbReference type="AlphaFoldDB" id="R9B4T4"/>
<feature type="domain" description="Beta-lactamase hydrolase-like protein phosphatase-like" evidence="2">
    <location>
        <begin position="29"/>
        <end position="130"/>
    </location>
</feature>
<evidence type="ECO:0000313" key="4">
    <source>
        <dbReference type="Proteomes" id="UP000016201"/>
    </source>
</evidence>
<protein>
    <submittedName>
        <fullName evidence="3">TIGR01244 family protein</fullName>
    </submittedName>
</protein>
<dbReference type="RefSeq" id="WP_016166255.1">
    <property type="nucleotide sequence ID" value="NZ_JHZG01000009.1"/>
</dbReference>
<feature type="chain" id="PRO_5004480776" evidence="1">
    <location>
        <begin position="24"/>
        <end position="141"/>
    </location>
</feature>
<gene>
    <name evidence="3" type="ORF">I593_01156</name>
</gene>
<keyword evidence="1" id="KW-0732">Signal</keyword>
<name>R9B4T4_9GAMM</name>
<dbReference type="Proteomes" id="UP000016201">
    <property type="component" value="Unassembled WGS sequence"/>
</dbReference>
<dbReference type="InterPro" id="IPR005939">
    <property type="entry name" value="BLH_phosphatase-like"/>
</dbReference>
<comment type="caution">
    <text evidence="3">The sequence shown here is derived from an EMBL/GenBank/DDBJ whole genome shotgun (WGS) entry which is preliminary data.</text>
</comment>
<accession>R9B4T4</accession>
<dbReference type="SUPFAM" id="SSF52799">
    <property type="entry name" value="(Phosphotyrosine protein) phosphatases II"/>
    <property type="match status" value="1"/>
</dbReference>
<dbReference type="PATRIC" id="fig|1120927.3.peg.1114"/>
<dbReference type="GO" id="GO:0016787">
    <property type="term" value="F:hydrolase activity"/>
    <property type="evidence" value="ECO:0007669"/>
    <property type="project" value="InterPro"/>
</dbReference>
<evidence type="ECO:0000259" key="2">
    <source>
        <dbReference type="Pfam" id="PF04273"/>
    </source>
</evidence>
<dbReference type="OrthoDB" id="9802771at2"/>
<dbReference type="Pfam" id="PF04273">
    <property type="entry name" value="BLH_phosphatase"/>
    <property type="match status" value="1"/>
</dbReference>